<evidence type="ECO:0000256" key="2">
    <source>
        <dbReference type="ARBA" id="ARBA00022692"/>
    </source>
</evidence>
<feature type="transmembrane region" description="Helical" evidence="6">
    <location>
        <begin position="372"/>
        <end position="390"/>
    </location>
</feature>
<comment type="subcellular location">
    <subcellularLocation>
        <location evidence="1">Membrane</location>
        <topology evidence="1">Multi-pass membrane protein</topology>
    </subcellularLocation>
</comment>
<feature type="transmembrane region" description="Helical" evidence="6">
    <location>
        <begin position="338"/>
        <end position="360"/>
    </location>
</feature>
<reference evidence="9 10" key="1">
    <citation type="journal article" date="2011" name="Proc. Natl. Acad. Sci. U.S.A.">
        <title>Niche of harmful alga Aureococcus anophagefferens revealed through ecogenomics.</title>
        <authorList>
            <person name="Gobler C.J."/>
            <person name="Berry D.L."/>
            <person name="Dyhrman S.T."/>
            <person name="Wilhelm S.W."/>
            <person name="Salamov A."/>
            <person name="Lobanov A.V."/>
            <person name="Zhang Y."/>
            <person name="Collier J.L."/>
            <person name="Wurch L.L."/>
            <person name="Kustka A.B."/>
            <person name="Dill B.D."/>
            <person name="Shah M."/>
            <person name="VerBerkmoes N.C."/>
            <person name="Kuo A."/>
            <person name="Terry A."/>
            <person name="Pangilinan J."/>
            <person name="Lindquist E.A."/>
            <person name="Lucas S."/>
            <person name="Paulsen I.T."/>
            <person name="Hattenrath-Lehmann T.K."/>
            <person name="Talmage S.C."/>
            <person name="Walker E.A."/>
            <person name="Koch F."/>
            <person name="Burson A.M."/>
            <person name="Marcoval M.A."/>
            <person name="Tang Y.Z."/>
            <person name="Lecleir G.R."/>
            <person name="Coyne K.J."/>
            <person name="Berg G.M."/>
            <person name="Bertrand E.M."/>
            <person name="Saito M.A."/>
            <person name="Gladyshev V.N."/>
            <person name="Grigoriev I.V."/>
        </authorList>
    </citation>
    <scope>NUCLEOTIDE SEQUENCE [LARGE SCALE GENOMIC DNA]</scope>
    <source>
        <strain evidence="10">CCMP 1984</strain>
    </source>
</reference>
<feature type="transmembrane region" description="Helical" evidence="6">
    <location>
        <begin position="305"/>
        <end position="326"/>
    </location>
</feature>
<feature type="domain" description="NFD4 C-terminal" evidence="8">
    <location>
        <begin position="303"/>
        <end position="504"/>
    </location>
</feature>
<feature type="domain" description="Nodulin-like" evidence="7">
    <location>
        <begin position="12"/>
        <end position="257"/>
    </location>
</feature>
<accession>F0YA62</accession>
<evidence type="ECO:0000256" key="1">
    <source>
        <dbReference type="ARBA" id="ARBA00004141"/>
    </source>
</evidence>
<dbReference type="InterPro" id="IPR036259">
    <property type="entry name" value="MFS_trans_sf"/>
</dbReference>
<proteinExistence type="predicted"/>
<evidence type="ECO:0000313" key="9">
    <source>
        <dbReference type="EMBL" id="EGB08057.1"/>
    </source>
</evidence>
<dbReference type="EMBL" id="GL833129">
    <property type="protein sequence ID" value="EGB08057.1"/>
    <property type="molecule type" value="Genomic_DNA"/>
</dbReference>
<evidence type="ECO:0000259" key="7">
    <source>
        <dbReference type="Pfam" id="PF06813"/>
    </source>
</evidence>
<dbReference type="OrthoDB" id="410267at2759"/>
<dbReference type="InterPro" id="IPR056555">
    <property type="entry name" value="NFD4_C"/>
</dbReference>
<feature type="transmembrane region" description="Helical" evidence="6">
    <location>
        <begin position="486"/>
        <end position="505"/>
    </location>
</feature>
<dbReference type="Pfam" id="PF06813">
    <property type="entry name" value="Nodulin-like"/>
    <property type="match status" value="1"/>
</dbReference>
<dbReference type="PANTHER" id="PTHR21576:SF158">
    <property type="entry name" value="RIBOSOMAL RNA-PROCESSING PROTEIN 12-LIKE CONSERVED DOMAIN-CONTAINING PROTEIN"/>
    <property type="match status" value="1"/>
</dbReference>
<evidence type="ECO:0000256" key="5">
    <source>
        <dbReference type="SAM" id="MobiDB-lite"/>
    </source>
</evidence>
<sequence length="578" mass="57897">MASSDTPPTACRWRILATVIVVESVGGLMYAFGIYSARLKSKFSLSQEQLDAISISSSLGSNVGVHWGLLTDAAGPSAALCAALVAGGGGWLLLWSALGGVSGLRGLPWAYLCAFALLQGTAMCGSDVASMTTIAKAFPQNRGRATGLVKAMVGLSAALAANVYVAVEPALRLYVLLIAGAYVGACAVGAARLRAGDILAAGARERPEDDAPRLASILARVVGLAVFYLALQLANAFAPVPAAGRYATGACAVLALVGGVVRPAAAAGAGGGRAAPLAAPLVAPAPKAPVRSATALEAYGSADFWLLWFVCFAVCGSGTVVMNNLTQIAKAAGIATKGATVLVALLSISNCLCRVAAGYASDRTAARGVPRSALLAAVSVAMAGAHLLGLPASKGSVYVLSVLSGGAYGAVATVHPLVAADRFGVAHLGAIYASITTANGLGSYLGSNVLAARLYDAANAPGHQVCESSARGTSCDCVGARCFADTFLVCAALNGAAALCCVVLARREARRRTAGREEAGARVEAAAPRAPYYPPVAPPSADAVDFARLASDDESDAEGGPGDGGHGRRVGGVRLMLG</sequence>
<evidence type="ECO:0000259" key="8">
    <source>
        <dbReference type="Pfam" id="PF23262"/>
    </source>
</evidence>
<dbReference type="KEGG" id="aaf:AURANDRAFT_26967"/>
<dbReference type="InterPro" id="IPR010658">
    <property type="entry name" value="Nodulin-like"/>
</dbReference>
<evidence type="ECO:0000256" key="3">
    <source>
        <dbReference type="ARBA" id="ARBA00022989"/>
    </source>
</evidence>
<keyword evidence="3 6" id="KW-1133">Transmembrane helix</keyword>
<feature type="transmembrane region" description="Helical" evidence="6">
    <location>
        <begin position="109"/>
        <end position="135"/>
    </location>
</feature>
<gene>
    <name evidence="9" type="ORF">AURANDRAFT_26967</name>
</gene>
<feature type="transmembrane region" description="Helical" evidence="6">
    <location>
        <begin position="15"/>
        <end position="35"/>
    </location>
</feature>
<dbReference type="OMA" id="PDGLGCY"/>
<keyword evidence="4 6" id="KW-0472">Membrane</keyword>
<keyword evidence="10" id="KW-1185">Reference proteome</keyword>
<feature type="region of interest" description="Disordered" evidence="5">
    <location>
        <begin position="544"/>
        <end position="570"/>
    </location>
</feature>
<feature type="transmembrane region" description="Helical" evidence="6">
    <location>
        <begin position="78"/>
        <end position="97"/>
    </location>
</feature>
<name>F0YA62_AURAN</name>
<feature type="transmembrane region" description="Helical" evidence="6">
    <location>
        <begin position="397"/>
        <end position="418"/>
    </location>
</feature>
<dbReference type="Gene3D" id="1.20.1250.20">
    <property type="entry name" value="MFS general substrate transporter like domains"/>
    <property type="match status" value="2"/>
</dbReference>
<evidence type="ECO:0000256" key="6">
    <source>
        <dbReference type="SAM" id="Phobius"/>
    </source>
</evidence>
<dbReference type="AlphaFoldDB" id="F0YA62"/>
<dbReference type="GO" id="GO:0016020">
    <property type="term" value="C:membrane"/>
    <property type="evidence" value="ECO:0007669"/>
    <property type="project" value="UniProtKB-SubCell"/>
</dbReference>
<dbReference type="Pfam" id="PF23262">
    <property type="entry name" value="NFD4_C"/>
    <property type="match status" value="1"/>
</dbReference>
<dbReference type="InParanoid" id="F0YA62"/>
<evidence type="ECO:0000256" key="4">
    <source>
        <dbReference type="ARBA" id="ARBA00023136"/>
    </source>
</evidence>
<protein>
    <submittedName>
        <fullName evidence="9">Uncharacterized protein</fullName>
    </submittedName>
</protein>
<dbReference type="GeneID" id="20220281"/>
<feature type="transmembrane region" description="Helical" evidence="6">
    <location>
        <begin position="147"/>
        <end position="167"/>
    </location>
</feature>
<dbReference type="Proteomes" id="UP000002729">
    <property type="component" value="Unassembled WGS sequence"/>
</dbReference>
<feature type="transmembrane region" description="Helical" evidence="6">
    <location>
        <begin position="173"/>
        <end position="193"/>
    </location>
</feature>
<dbReference type="eggNOG" id="ENOG502QQE4">
    <property type="taxonomic scope" value="Eukaryota"/>
</dbReference>
<feature type="transmembrane region" description="Helical" evidence="6">
    <location>
        <begin position="214"/>
        <end position="231"/>
    </location>
</feature>
<dbReference type="SUPFAM" id="SSF103473">
    <property type="entry name" value="MFS general substrate transporter"/>
    <property type="match status" value="1"/>
</dbReference>
<organism evidence="10">
    <name type="scientific">Aureococcus anophagefferens</name>
    <name type="common">Harmful bloom alga</name>
    <dbReference type="NCBI Taxonomy" id="44056"/>
    <lineage>
        <taxon>Eukaryota</taxon>
        <taxon>Sar</taxon>
        <taxon>Stramenopiles</taxon>
        <taxon>Ochrophyta</taxon>
        <taxon>Pelagophyceae</taxon>
        <taxon>Pelagomonadales</taxon>
        <taxon>Pelagomonadaceae</taxon>
        <taxon>Aureococcus</taxon>
    </lineage>
</organism>
<keyword evidence="2 6" id="KW-0812">Transmembrane</keyword>
<evidence type="ECO:0000313" key="10">
    <source>
        <dbReference type="Proteomes" id="UP000002729"/>
    </source>
</evidence>
<dbReference type="RefSeq" id="XP_009037416.1">
    <property type="nucleotide sequence ID" value="XM_009039168.1"/>
</dbReference>
<dbReference type="PANTHER" id="PTHR21576">
    <property type="entry name" value="UNCHARACTERIZED NODULIN-LIKE PROTEIN"/>
    <property type="match status" value="1"/>
</dbReference>